<feature type="transmembrane region" description="Helical" evidence="5">
    <location>
        <begin position="43"/>
        <end position="62"/>
    </location>
</feature>
<feature type="domain" description="Heparin-sulfate lyase N-terminal" evidence="7">
    <location>
        <begin position="78"/>
        <end position="418"/>
    </location>
</feature>
<evidence type="ECO:0000313" key="9">
    <source>
        <dbReference type="Proteomes" id="UP000003688"/>
    </source>
</evidence>
<evidence type="ECO:0000256" key="3">
    <source>
        <dbReference type="ARBA" id="ARBA00022764"/>
    </source>
</evidence>
<dbReference type="EMBL" id="ABOX02000006">
    <property type="protein sequence ID" value="EEF62063.1"/>
    <property type="molecule type" value="Genomic_DNA"/>
</dbReference>
<evidence type="ECO:0000256" key="5">
    <source>
        <dbReference type="SAM" id="Phobius"/>
    </source>
</evidence>
<dbReference type="Gene3D" id="2.70.98.70">
    <property type="match status" value="1"/>
</dbReference>
<dbReference type="InterPro" id="IPR008929">
    <property type="entry name" value="Chondroitin_lyas"/>
</dbReference>
<gene>
    <name evidence="8" type="ORF">Cflav_PD6338</name>
</gene>
<dbReference type="InterPro" id="IPR031680">
    <property type="entry name" value="Hepar_II_III_N"/>
</dbReference>
<keyword evidence="2" id="KW-0732">Signal</keyword>
<dbReference type="Gene3D" id="1.50.10.100">
    <property type="entry name" value="Chondroitin AC/alginate lyase"/>
    <property type="match status" value="1"/>
</dbReference>
<evidence type="ECO:0000256" key="1">
    <source>
        <dbReference type="ARBA" id="ARBA00004418"/>
    </source>
</evidence>
<feature type="domain" description="Heparinase II/III-like C-terminal" evidence="6">
    <location>
        <begin position="431"/>
        <end position="623"/>
    </location>
</feature>
<dbReference type="PANTHER" id="PTHR39210:SF1">
    <property type="entry name" value="HEPARIN-SULFATE LYASE"/>
    <property type="match status" value="1"/>
</dbReference>
<name>B9XDB7_PEDPL</name>
<evidence type="ECO:0000259" key="7">
    <source>
        <dbReference type="Pfam" id="PF16889"/>
    </source>
</evidence>
<evidence type="ECO:0000259" key="6">
    <source>
        <dbReference type="Pfam" id="PF07940"/>
    </source>
</evidence>
<keyword evidence="5" id="KW-1133">Transmembrane helix</keyword>
<protein>
    <submittedName>
        <fullName evidence="8">Heparinase II/III family protein</fullName>
    </submittedName>
</protein>
<dbReference type="AlphaFoldDB" id="B9XDB7"/>
<comment type="subcellular location">
    <subcellularLocation>
        <location evidence="1">Periplasm</location>
    </subcellularLocation>
</comment>
<keyword evidence="9" id="KW-1185">Reference proteome</keyword>
<dbReference type="GO" id="GO:0016829">
    <property type="term" value="F:lyase activity"/>
    <property type="evidence" value="ECO:0007669"/>
    <property type="project" value="UniProtKB-KW"/>
</dbReference>
<keyword evidence="5" id="KW-0812">Transmembrane</keyword>
<dbReference type="OrthoDB" id="7335480at2"/>
<dbReference type="PANTHER" id="PTHR39210">
    <property type="entry name" value="HEPARIN-SULFATE LYASE"/>
    <property type="match status" value="1"/>
</dbReference>
<keyword evidence="4" id="KW-0456">Lyase</keyword>
<evidence type="ECO:0000313" key="8">
    <source>
        <dbReference type="EMBL" id="EEF62063.1"/>
    </source>
</evidence>
<dbReference type="SUPFAM" id="SSF48230">
    <property type="entry name" value="Chondroitin AC/alginate lyase"/>
    <property type="match status" value="1"/>
</dbReference>
<evidence type="ECO:0000256" key="2">
    <source>
        <dbReference type="ARBA" id="ARBA00022729"/>
    </source>
</evidence>
<sequence>MTRPTHVARGEIGVVGRSYNHIELGKEAVSAPMVGMRNIFCGMMRLLVVVLFIVAGVVRPAASAPVPDPGPRLSDVEFFALLDLSRPDLAEVKKSVAGSDWTAARHALAEHMRTRPLPHWQIDPRGVGHDAKSNEPDAEKALKHLVNSQGIEWQFGETIDWAFNPTTQPDSKWPRNNEWTWQFNRHEQWLALAKAYYATGDEKYAQEFVAELNSWVHDCPVPLAAVQNGPFSRWRTIEAGIRAGTVWPEIFPRVLSAKSFDDAAVVLMLKSFVDHAEYLMKFHTTGNWLTMEANGLYHVGALFPEFKDAQLWRDTAAERLDHELDVQVYPDGAQIELAPGYHGIALRNFSGPVELVSMTGFQPPKDYLPKLEKMFSYLLFSMQPDRRMPPLNDSGASSIVVGMRPGARYFPQREDFLWVATNGKEGKPPMETSHVFPYAGQFIMRSGWDADARWLCMDGGPFGYGHQHEDKLSVILTAYGQPLLVEGGAYIYDASEWRQYVLSSRAHNVVMVDGLEQARRHEPKETFVVKNPLPQVWESNDVFDHAASRYDEGWGAESLHPIRQTRHVFFLKPDVFIIADELESMDGKPHDCEALFHLNAPDATVDGLRVTTQNAGPNLTVMAYGADGVKIVKGQKEPVVQGWLPDSSAGYGGIKAIPTAIYRKSVGGKVTVVYVLYPSAKAAACPVTEVKLAGETLTVRFNQGAEKTVKFRPFPGL</sequence>
<comment type="caution">
    <text evidence="8">The sequence shown here is derived from an EMBL/GenBank/DDBJ whole genome shotgun (WGS) entry which is preliminary data.</text>
</comment>
<dbReference type="InterPro" id="IPR012480">
    <property type="entry name" value="Hepar_II_III_C"/>
</dbReference>
<reference evidence="8 9" key="1">
    <citation type="journal article" date="2011" name="J. Bacteriol.">
        <title>Genome sequence of 'Pedosphaera parvula' Ellin514, an aerobic Verrucomicrobial isolate from pasture soil.</title>
        <authorList>
            <person name="Kant R."/>
            <person name="van Passel M.W."/>
            <person name="Sangwan P."/>
            <person name="Palva A."/>
            <person name="Lucas S."/>
            <person name="Copeland A."/>
            <person name="Lapidus A."/>
            <person name="Glavina Del Rio T."/>
            <person name="Dalin E."/>
            <person name="Tice H."/>
            <person name="Bruce D."/>
            <person name="Goodwin L."/>
            <person name="Pitluck S."/>
            <person name="Chertkov O."/>
            <person name="Larimer F.W."/>
            <person name="Land M.L."/>
            <person name="Hauser L."/>
            <person name="Brettin T.S."/>
            <person name="Detter J.C."/>
            <person name="Han S."/>
            <person name="de Vos W.M."/>
            <person name="Janssen P.H."/>
            <person name="Smidt H."/>
        </authorList>
    </citation>
    <scope>NUCLEOTIDE SEQUENCE [LARGE SCALE GENOMIC DNA]</scope>
    <source>
        <strain evidence="8 9">Ellin514</strain>
    </source>
</reference>
<organism evidence="8 9">
    <name type="scientific">Pedosphaera parvula (strain Ellin514)</name>
    <dbReference type="NCBI Taxonomy" id="320771"/>
    <lineage>
        <taxon>Bacteria</taxon>
        <taxon>Pseudomonadati</taxon>
        <taxon>Verrucomicrobiota</taxon>
        <taxon>Pedosphaerae</taxon>
        <taxon>Pedosphaerales</taxon>
        <taxon>Pedosphaeraceae</taxon>
        <taxon>Pedosphaera</taxon>
    </lineage>
</organism>
<dbReference type="GO" id="GO:0042597">
    <property type="term" value="C:periplasmic space"/>
    <property type="evidence" value="ECO:0007669"/>
    <property type="project" value="UniProtKB-SubCell"/>
</dbReference>
<proteinExistence type="predicted"/>
<keyword evidence="3" id="KW-0574">Periplasm</keyword>
<evidence type="ECO:0000256" key="4">
    <source>
        <dbReference type="ARBA" id="ARBA00023239"/>
    </source>
</evidence>
<dbReference type="Proteomes" id="UP000003688">
    <property type="component" value="Unassembled WGS sequence"/>
</dbReference>
<dbReference type="Pfam" id="PF16889">
    <property type="entry name" value="Hepar_II_III_N"/>
    <property type="match status" value="1"/>
</dbReference>
<dbReference type="STRING" id="320771.Cflav_PD6338"/>
<dbReference type="RefSeq" id="WP_007413815.1">
    <property type="nucleotide sequence ID" value="NZ_ABOX02000006.1"/>
</dbReference>
<accession>B9XDB7</accession>
<dbReference type="Pfam" id="PF07940">
    <property type="entry name" value="Hepar_II_III_C"/>
    <property type="match status" value="1"/>
</dbReference>
<keyword evidence="5" id="KW-0472">Membrane</keyword>